<accession>A0A1D7XF73</accession>
<gene>
    <name evidence="1" type="ORF">ESCO13_00028</name>
</gene>
<reference evidence="1" key="1">
    <citation type="submission" date="2017-02" db="EMBL/GenBank/DDBJ databases">
        <title>Complete genome sequence of two Escherichia coli phages, vB_EcoM_ ESCO5 and vB_EcoM_ESCO13, which are related to phAPEC8.</title>
        <authorList>
            <person name="Trotereau A."/>
            <person name="Gonnet M."/>
            <person name="Viardot A."/>
            <person name="Lalmanach A.-C."/>
            <person name="Guabiraba R."/>
            <person name="Chanteloup N."/>
            <person name="Schouler C."/>
        </authorList>
    </citation>
    <scope>NUCLEOTIDE SEQUENCE [LARGE SCALE GENOMIC DNA]</scope>
</reference>
<sequence>MVTITLTVTQEQAEELRDAVAYMGRSYYMPYKSQDVFATAIEKALNKYRETHAVPKVSAEEFGTWHEVH</sequence>
<evidence type="ECO:0000313" key="1">
    <source>
        <dbReference type="EMBL" id="AOQ27183.1"/>
    </source>
</evidence>
<evidence type="ECO:0000313" key="2">
    <source>
        <dbReference type="Proteomes" id="UP000225358"/>
    </source>
</evidence>
<name>A0A1D7XF73_9CAUD</name>
<organism evidence="1 2">
    <name type="scientific">Escherichia phage ESCO13</name>
    <dbReference type="NCBI Taxonomy" id="1881104"/>
    <lineage>
        <taxon>Viruses</taxon>
        <taxon>Duplodnaviria</taxon>
        <taxon>Heunggongvirae</taxon>
        <taxon>Uroviricota</taxon>
        <taxon>Caudoviricetes</taxon>
        <taxon>Stephanstirmvirinae</taxon>
        <taxon>Phapecoctavirus</taxon>
        <taxon>Phapecoctavirus ESCO13</taxon>
    </lineage>
</organism>
<dbReference type="Proteomes" id="UP000225358">
    <property type="component" value="Segment"/>
</dbReference>
<protein>
    <submittedName>
        <fullName evidence="1">Uncharacterized protein</fullName>
    </submittedName>
</protein>
<keyword evidence="2" id="KW-1185">Reference proteome</keyword>
<proteinExistence type="predicted"/>
<dbReference type="EMBL" id="KX552041">
    <property type="protein sequence ID" value="AOQ27183.1"/>
    <property type="molecule type" value="Genomic_DNA"/>
</dbReference>